<dbReference type="GO" id="GO:0016705">
    <property type="term" value="F:oxidoreductase activity, acting on paired donors, with incorporation or reduction of molecular oxygen"/>
    <property type="evidence" value="ECO:0007669"/>
    <property type="project" value="InterPro"/>
</dbReference>
<sequence>MAIPYMTAGFSWQLVAYISLSCWVVYAVCLGVYRLFFSPIAHLPGPKLAALTQYYEFYYDIVLGGQYTFRIVEMHEQYGPVVRISPWEVHVSDHDFHSELYAGPHRRRHKWLFWAKQFGAPHSGLATLDHDHHRLRRTPLNQFFSTKSVRDLQPILEERVDRLLARLHQEGRTRPTEPINLMYPFSAYTNDVINEYAFARSDHLIEEPDFGAHTTDSLLQGTHMGPIIKHMNWALTLVNALPESVSGRWVPGWDGWLKLKNDILGQIDSIKATQGTKHWELDVSHPTIFHELLSSELLPEVEKETARLAQDGQILVQGGTLTTSWTLSLAVFHLCHRPALLRKLRDELFAAIPDPGAVVPLAQLESLPYLRAVVKEALRHGVGTSSRLSRIAPDEAFDVADPAAGRTHHIPPGTVVSMSPYRTIMNDVIFPDPLGFHPERWLDADERLDSYLVIFGGGPRVCLGQALGQAELHLMLAKLFRRWGCAGTVGDDDNDEDAGDRREGDLGVIRIFETTPRDCQMASDYFIPMPYKGSKGLRVLLEAH</sequence>
<dbReference type="GO" id="GO:0020037">
    <property type="term" value="F:heme binding"/>
    <property type="evidence" value="ECO:0007669"/>
    <property type="project" value="InterPro"/>
</dbReference>
<comment type="caution">
    <text evidence="11">The sequence shown here is derived from an EMBL/GenBank/DDBJ whole genome shotgun (WGS) entry which is preliminary data.</text>
</comment>
<protein>
    <submittedName>
        <fullName evidence="11">Cytochrome P450</fullName>
    </submittedName>
</protein>
<evidence type="ECO:0000313" key="11">
    <source>
        <dbReference type="EMBL" id="TQV93199.1"/>
    </source>
</evidence>
<dbReference type="STRING" id="43265.A0A545UUR0"/>
<evidence type="ECO:0000256" key="4">
    <source>
        <dbReference type="ARBA" id="ARBA00022723"/>
    </source>
</evidence>
<evidence type="ECO:0000256" key="8">
    <source>
        <dbReference type="PIRSR" id="PIRSR602401-1"/>
    </source>
</evidence>
<keyword evidence="3 8" id="KW-0349">Heme</keyword>
<dbReference type="GO" id="GO:0004497">
    <property type="term" value="F:monooxygenase activity"/>
    <property type="evidence" value="ECO:0007669"/>
    <property type="project" value="UniProtKB-KW"/>
</dbReference>
<keyword evidence="10" id="KW-0472">Membrane</keyword>
<keyword evidence="10" id="KW-0812">Transmembrane</keyword>
<keyword evidence="7 9" id="KW-0503">Monooxygenase</keyword>
<feature type="transmembrane region" description="Helical" evidence="10">
    <location>
        <begin position="14"/>
        <end position="37"/>
    </location>
</feature>
<keyword evidence="10" id="KW-1133">Transmembrane helix</keyword>
<dbReference type="InterPro" id="IPR050121">
    <property type="entry name" value="Cytochrome_P450_monoxygenase"/>
</dbReference>
<dbReference type="Gene3D" id="1.10.630.10">
    <property type="entry name" value="Cytochrome P450"/>
    <property type="match status" value="1"/>
</dbReference>
<dbReference type="InterPro" id="IPR002401">
    <property type="entry name" value="Cyt_P450_E_grp-I"/>
</dbReference>
<evidence type="ECO:0000256" key="6">
    <source>
        <dbReference type="ARBA" id="ARBA00023004"/>
    </source>
</evidence>
<dbReference type="SUPFAM" id="SSF48264">
    <property type="entry name" value="Cytochrome P450"/>
    <property type="match status" value="1"/>
</dbReference>
<evidence type="ECO:0000256" key="2">
    <source>
        <dbReference type="ARBA" id="ARBA00010617"/>
    </source>
</evidence>
<feature type="binding site" description="axial binding residue" evidence="8">
    <location>
        <position position="462"/>
    </location>
    <ligand>
        <name>heme</name>
        <dbReference type="ChEBI" id="CHEBI:30413"/>
    </ligand>
    <ligandPart>
        <name>Fe</name>
        <dbReference type="ChEBI" id="CHEBI:18248"/>
    </ligandPart>
</feature>
<evidence type="ECO:0000256" key="3">
    <source>
        <dbReference type="ARBA" id="ARBA00022617"/>
    </source>
</evidence>
<evidence type="ECO:0000256" key="5">
    <source>
        <dbReference type="ARBA" id="ARBA00023002"/>
    </source>
</evidence>
<evidence type="ECO:0000256" key="10">
    <source>
        <dbReference type="SAM" id="Phobius"/>
    </source>
</evidence>
<dbReference type="InterPro" id="IPR001128">
    <property type="entry name" value="Cyt_P450"/>
</dbReference>
<dbReference type="PANTHER" id="PTHR24305">
    <property type="entry name" value="CYTOCHROME P450"/>
    <property type="match status" value="1"/>
</dbReference>
<dbReference type="CDD" id="cd11062">
    <property type="entry name" value="CYP58-like"/>
    <property type="match status" value="1"/>
</dbReference>
<keyword evidence="4 8" id="KW-0479">Metal-binding</keyword>
<evidence type="ECO:0000313" key="12">
    <source>
        <dbReference type="Proteomes" id="UP000315783"/>
    </source>
</evidence>
<dbReference type="Pfam" id="PF00067">
    <property type="entry name" value="p450"/>
    <property type="match status" value="1"/>
</dbReference>
<name>A0A545UUR0_9HYPO</name>
<evidence type="ECO:0000256" key="9">
    <source>
        <dbReference type="RuleBase" id="RU000461"/>
    </source>
</evidence>
<dbReference type="InterPro" id="IPR036396">
    <property type="entry name" value="Cyt_P450_sf"/>
</dbReference>
<organism evidence="11 12">
    <name type="scientific">Cordyceps javanica</name>
    <dbReference type="NCBI Taxonomy" id="43265"/>
    <lineage>
        <taxon>Eukaryota</taxon>
        <taxon>Fungi</taxon>
        <taxon>Dikarya</taxon>
        <taxon>Ascomycota</taxon>
        <taxon>Pezizomycotina</taxon>
        <taxon>Sordariomycetes</taxon>
        <taxon>Hypocreomycetidae</taxon>
        <taxon>Hypocreales</taxon>
        <taxon>Cordycipitaceae</taxon>
        <taxon>Cordyceps</taxon>
    </lineage>
</organism>
<dbReference type="AlphaFoldDB" id="A0A545UUR0"/>
<keyword evidence="6 8" id="KW-0408">Iron</keyword>
<keyword evidence="12" id="KW-1185">Reference proteome</keyword>
<accession>A0A545UUR0</accession>
<dbReference type="PRINTS" id="PR00463">
    <property type="entry name" value="EP450I"/>
</dbReference>
<proteinExistence type="inferred from homology"/>
<evidence type="ECO:0000256" key="1">
    <source>
        <dbReference type="ARBA" id="ARBA00001971"/>
    </source>
</evidence>
<keyword evidence="5 9" id="KW-0560">Oxidoreductase</keyword>
<dbReference type="PRINTS" id="PR00385">
    <property type="entry name" value="P450"/>
</dbReference>
<comment type="cofactor">
    <cofactor evidence="1 8">
        <name>heme</name>
        <dbReference type="ChEBI" id="CHEBI:30413"/>
    </cofactor>
</comment>
<dbReference type="GO" id="GO:0005506">
    <property type="term" value="F:iron ion binding"/>
    <property type="evidence" value="ECO:0007669"/>
    <property type="project" value="InterPro"/>
</dbReference>
<reference evidence="11 12" key="1">
    <citation type="journal article" date="2019" name="Appl. Microbiol. Biotechnol.">
        <title>Genome sequence of Isaria javanica and comparative genome analysis insights into family S53 peptidase evolution in fungal entomopathogens.</title>
        <authorList>
            <person name="Lin R."/>
            <person name="Zhang X."/>
            <person name="Xin B."/>
            <person name="Zou M."/>
            <person name="Gao Y."/>
            <person name="Qin F."/>
            <person name="Hu Q."/>
            <person name="Xie B."/>
            <person name="Cheng X."/>
        </authorList>
    </citation>
    <scope>NUCLEOTIDE SEQUENCE [LARGE SCALE GENOMIC DNA]</scope>
    <source>
        <strain evidence="11 12">IJ1G</strain>
    </source>
</reference>
<gene>
    <name evidence="11" type="ORF">IF1G_07777</name>
</gene>
<comment type="similarity">
    <text evidence="2 9">Belongs to the cytochrome P450 family.</text>
</comment>
<dbReference type="PANTHER" id="PTHR24305:SF157">
    <property type="entry name" value="N-ACETYLTRYPTOPHAN 6-HYDROXYLASE IVOC-RELATED"/>
    <property type="match status" value="1"/>
</dbReference>
<dbReference type="PROSITE" id="PS00086">
    <property type="entry name" value="CYTOCHROME_P450"/>
    <property type="match status" value="1"/>
</dbReference>
<dbReference type="EMBL" id="SPUK01000012">
    <property type="protein sequence ID" value="TQV93199.1"/>
    <property type="molecule type" value="Genomic_DNA"/>
</dbReference>
<dbReference type="InterPro" id="IPR017972">
    <property type="entry name" value="Cyt_P450_CS"/>
</dbReference>
<dbReference type="Proteomes" id="UP000315783">
    <property type="component" value="Unassembled WGS sequence"/>
</dbReference>
<evidence type="ECO:0000256" key="7">
    <source>
        <dbReference type="ARBA" id="ARBA00023033"/>
    </source>
</evidence>